<feature type="non-terminal residue" evidence="9">
    <location>
        <position position="1"/>
    </location>
</feature>
<keyword evidence="2" id="KW-1003">Cell membrane</keyword>
<evidence type="ECO:0000256" key="6">
    <source>
        <dbReference type="ARBA" id="ARBA00022989"/>
    </source>
</evidence>
<comment type="subcellular location">
    <subcellularLocation>
        <location evidence="1">Cell inner membrane</location>
        <topology evidence="1">Single-pass membrane protein</topology>
    </subcellularLocation>
</comment>
<evidence type="ECO:0000256" key="1">
    <source>
        <dbReference type="ARBA" id="ARBA00004377"/>
    </source>
</evidence>
<protein>
    <recommendedName>
        <fullName evidence="8">General secretion pathway GspH domain-containing protein</fullName>
    </recommendedName>
</protein>
<keyword evidence="7" id="KW-0472">Membrane</keyword>
<evidence type="ECO:0000256" key="4">
    <source>
        <dbReference type="ARBA" id="ARBA00022519"/>
    </source>
</evidence>
<name>A0A382KHG8_9ZZZZ</name>
<keyword evidence="3" id="KW-0488">Methylation</keyword>
<dbReference type="GO" id="GO:0015628">
    <property type="term" value="P:protein secretion by the type II secretion system"/>
    <property type="evidence" value="ECO:0007669"/>
    <property type="project" value="InterPro"/>
</dbReference>
<dbReference type="GO" id="GO:0015627">
    <property type="term" value="C:type II protein secretion system complex"/>
    <property type="evidence" value="ECO:0007669"/>
    <property type="project" value="InterPro"/>
</dbReference>
<accession>A0A382KHG8</accession>
<keyword evidence="6" id="KW-1133">Transmembrane helix</keyword>
<evidence type="ECO:0000256" key="7">
    <source>
        <dbReference type="ARBA" id="ARBA00023136"/>
    </source>
</evidence>
<evidence type="ECO:0000256" key="2">
    <source>
        <dbReference type="ARBA" id="ARBA00022475"/>
    </source>
</evidence>
<dbReference type="InterPro" id="IPR022346">
    <property type="entry name" value="T2SS_GspH"/>
</dbReference>
<feature type="domain" description="General secretion pathway GspH" evidence="8">
    <location>
        <begin position="25"/>
        <end position="57"/>
    </location>
</feature>
<evidence type="ECO:0000313" key="9">
    <source>
        <dbReference type="EMBL" id="SVC23536.1"/>
    </source>
</evidence>
<sequence length="95" mass="10744">MALIAGLSTPFIMSTLDRMELQTSARKVASTLRYARSEAIASKKPVVFLGNLTQNQYGIDQKYRNKTSKMRTLTDPVRLTHFKNKEENNTYGDDG</sequence>
<evidence type="ECO:0000256" key="5">
    <source>
        <dbReference type="ARBA" id="ARBA00022692"/>
    </source>
</evidence>
<dbReference type="EMBL" id="UINC01080522">
    <property type="protein sequence ID" value="SVC23536.1"/>
    <property type="molecule type" value="Genomic_DNA"/>
</dbReference>
<dbReference type="Pfam" id="PF12019">
    <property type="entry name" value="GspH"/>
    <property type="match status" value="1"/>
</dbReference>
<reference evidence="9" key="1">
    <citation type="submission" date="2018-05" db="EMBL/GenBank/DDBJ databases">
        <authorList>
            <person name="Lanie J.A."/>
            <person name="Ng W.-L."/>
            <person name="Kazmierczak K.M."/>
            <person name="Andrzejewski T.M."/>
            <person name="Davidsen T.M."/>
            <person name="Wayne K.J."/>
            <person name="Tettelin H."/>
            <person name="Glass J.I."/>
            <person name="Rusch D."/>
            <person name="Podicherti R."/>
            <person name="Tsui H.-C.T."/>
            <person name="Winkler M.E."/>
        </authorList>
    </citation>
    <scope>NUCLEOTIDE SEQUENCE</scope>
</reference>
<evidence type="ECO:0000256" key="3">
    <source>
        <dbReference type="ARBA" id="ARBA00022481"/>
    </source>
</evidence>
<dbReference type="GO" id="GO:0005886">
    <property type="term" value="C:plasma membrane"/>
    <property type="evidence" value="ECO:0007669"/>
    <property type="project" value="UniProtKB-SubCell"/>
</dbReference>
<evidence type="ECO:0000259" key="8">
    <source>
        <dbReference type="Pfam" id="PF12019"/>
    </source>
</evidence>
<gene>
    <name evidence="9" type="ORF">METZ01_LOCUS276390</name>
</gene>
<dbReference type="AlphaFoldDB" id="A0A382KHG8"/>
<proteinExistence type="predicted"/>
<keyword evidence="4" id="KW-0997">Cell inner membrane</keyword>
<keyword evidence="5" id="KW-0812">Transmembrane</keyword>
<organism evidence="9">
    <name type="scientific">marine metagenome</name>
    <dbReference type="NCBI Taxonomy" id="408172"/>
    <lineage>
        <taxon>unclassified sequences</taxon>
        <taxon>metagenomes</taxon>
        <taxon>ecological metagenomes</taxon>
    </lineage>
</organism>
<feature type="non-terminal residue" evidence="9">
    <location>
        <position position="95"/>
    </location>
</feature>